<keyword evidence="7" id="KW-0653">Protein transport</keyword>
<evidence type="ECO:0000259" key="11">
    <source>
        <dbReference type="Pfam" id="PF18097"/>
    </source>
</evidence>
<dbReference type="GO" id="GO:0015031">
    <property type="term" value="P:protein transport"/>
    <property type="evidence" value="ECO:0007669"/>
    <property type="project" value="UniProtKB-KW"/>
</dbReference>
<name>F2DK36_HORVV</name>
<dbReference type="GO" id="GO:0010008">
    <property type="term" value="C:endosome membrane"/>
    <property type="evidence" value="ECO:0007669"/>
    <property type="project" value="UniProtKB-SubCell"/>
</dbReference>
<evidence type="ECO:0000313" key="12">
    <source>
        <dbReference type="EMBL" id="BAJ95457.1"/>
    </source>
</evidence>
<dbReference type="InterPro" id="IPR023175">
    <property type="entry name" value="Vta1/CALS_N_sf"/>
</dbReference>
<comment type="subcellular location">
    <subcellularLocation>
        <location evidence="2">Cytoplasm</location>
    </subcellularLocation>
    <subcellularLocation>
        <location evidence="1">Endosome membrane</location>
        <topology evidence="1">Peripheral membrane protein</topology>
    </subcellularLocation>
</comment>
<feature type="domain" description="Vta1 C-terminal" evidence="11">
    <location>
        <begin position="263"/>
        <end position="298"/>
    </location>
</feature>
<dbReference type="GO" id="GO:0032511">
    <property type="term" value="P:late endosome to vacuole transport via multivesicular body sorting pathway"/>
    <property type="evidence" value="ECO:0007669"/>
    <property type="project" value="InterPro"/>
</dbReference>
<keyword evidence="8" id="KW-0472">Membrane</keyword>
<dbReference type="InterPro" id="IPR041212">
    <property type="entry name" value="Vta1_C"/>
</dbReference>
<evidence type="ECO:0000256" key="6">
    <source>
        <dbReference type="ARBA" id="ARBA00022753"/>
    </source>
</evidence>
<dbReference type="AlphaFoldDB" id="F2DK36"/>
<evidence type="ECO:0000256" key="1">
    <source>
        <dbReference type="ARBA" id="ARBA00004481"/>
    </source>
</evidence>
<reference evidence="12" key="1">
    <citation type="journal article" date="2011" name="Plant Physiol.">
        <title>Comprehensive sequence analysis of 24,783 barley full-length cDNAs derived from 12 clone libraries.</title>
        <authorList>
            <person name="Matsumoto T."/>
            <person name="Tanaka T."/>
            <person name="Sakai H."/>
            <person name="Amano N."/>
            <person name="Kanamori H."/>
            <person name="Kurita K."/>
            <person name="Kikuta A."/>
            <person name="Kamiya K."/>
            <person name="Yamamoto M."/>
            <person name="Ikawa H."/>
            <person name="Fujii N."/>
            <person name="Hori K."/>
            <person name="Itoh T."/>
            <person name="Sato K."/>
        </authorList>
    </citation>
    <scope>NUCLEOTIDE SEQUENCE</scope>
    <source>
        <tissue evidence="12">Shoot and root</tissue>
    </source>
</reference>
<protein>
    <submittedName>
        <fullName evidence="12">Predicted protein</fullName>
    </submittedName>
</protein>
<comment type="similarity">
    <text evidence="3">Belongs to the VTA1 family.</text>
</comment>
<evidence type="ECO:0000256" key="2">
    <source>
        <dbReference type="ARBA" id="ARBA00004496"/>
    </source>
</evidence>
<proteinExistence type="evidence at transcript level"/>
<evidence type="ECO:0000256" key="5">
    <source>
        <dbReference type="ARBA" id="ARBA00022490"/>
    </source>
</evidence>
<dbReference type="Gene3D" id="1.25.40.270">
    <property type="entry name" value="Vacuolar protein sorting-associated protein vta1"/>
    <property type="match status" value="1"/>
</dbReference>
<organism evidence="12">
    <name type="scientific">Hordeum vulgare subsp. vulgare</name>
    <name type="common">Domesticated barley</name>
    <dbReference type="NCBI Taxonomy" id="112509"/>
    <lineage>
        <taxon>Eukaryota</taxon>
        <taxon>Viridiplantae</taxon>
        <taxon>Streptophyta</taxon>
        <taxon>Embryophyta</taxon>
        <taxon>Tracheophyta</taxon>
        <taxon>Spermatophyta</taxon>
        <taxon>Magnoliopsida</taxon>
        <taxon>Liliopsida</taxon>
        <taxon>Poales</taxon>
        <taxon>Poaceae</taxon>
        <taxon>BOP clade</taxon>
        <taxon>Pooideae</taxon>
        <taxon>Triticodae</taxon>
        <taxon>Triticeae</taxon>
        <taxon>Hordeinae</taxon>
        <taxon>Hordeum</taxon>
    </lineage>
</organism>
<feature type="compositionally biased region" description="Polar residues" evidence="9">
    <location>
        <begin position="195"/>
        <end position="212"/>
    </location>
</feature>
<evidence type="ECO:0000256" key="9">
    <source>
        <dbReference type="SAM" id="MobiDB-lite"/>
    </source>
</evidence>
<accession>F2DK36</accession>
<evidence type="ECO:0000259" key="10">
    <source>
        <dbReference type="Pfam" id="PF04652"/>
    </source>
</evidence>
<dbReference type="PANTHER" id="PTHR46009">
    <property type="entry name" value="VACUOLAR PROTEIN SORTING-ASSOCIATED PROTEIN VTA1 HOMOLOG"/>
    <property type="match status" value="1"/>
</dbReference>
<evidence type="ECO:0000256" key="4">
    <source>
        <dbReference type="ARBA" id="ARBA00022448"/>
    </source>
</evidence>
<keyword evidence="4" id="KW-0813">Transport</keyword>
<dbReference type="Pfam" id="PF18097">
    <property type="entry name" value="Vta1_C"/>
    <property type="match status" value="1"/>
</dbReference>
<feature type="region of interest" description="Disordered" evidence="9">
    <location>
        <begin position="162"/>
        <end position="247"/>
    </location>
</feature>
<evidence type="ECO:0000256" key="8">
    <source>
        <dbReference type="ARBA" id="ARBA00023136"/>
    </source>
</evidence>
<dbReference type="Gene3D" id="1.20.5.420">
    <property type="entry name" value="Immunoglobulin FC, subunit C"/>
    <property type="match status" value="1"/>
</dbReference>
<evidence type="ECO:0000256" key="3">
    <source>
        <dbReference type="ARBA" id="ARBA00007895"/>
    </source>
</evidence>
<feature type="compositionally biased region" description="Low complexity" evidence="9">
    <location>
        <begin position="220"/>
        <end position="238"/>
    </location>
</feature>
<sequence length="304" mass="33659">MSAAANLQPPEALKQLKPYLTLATQLDQRDEKIVAYYCRLYSVQTGMQINRSLPECKKFLAHLMDILENTKKQHVGEEALTSDIVGQAVVEKSALKLFEKADDDDRQSRFNKNLVKQFYSAGLLFDVLNCFGDLSEDLVVKKQYAKRKAMYLNKCFQTGETPIPGPLVDDGYGEETGEDNNASGGAVGGAGASNHYQPTSNDYGGASSSNYPPSAPVDRPPSSRNDRPPSSNKNKQSPPSAPSHNQYYEPEEKVDIQSAYPHELMQKAQKFCKFASSALQYDDVDTAITNLEQCLALLKTTKRK</sequence>
<dbReference type="EMBL" id="AK364254">
    <property type="protein sequence ID" value="BAJ95457.1"/>
    <property type="molecule type" value="mRNA"/>
</dbReference>
<dbReference type="Pfam" id="PF04652">
    <property type="entry name" value="Vta1"/>
    <property type="match status" value="1"/>
</dbReference>
<keyword evidence="6" id="KW-0967">Endosome</keyword>
<dbReference type="PANTHER" id="PTHR46009:SF1">
    <property type="entry name" value="VACUOLAR PROTEIN SORTING-ASSOCIATED PROTEIN VTA1 HOMOLOG"/>
    <property type="match status" value="1"/>
</dbReference>
<evidence type="ECO:0000256" key="7">
    <source>
        <dbReference type="ARBA" id="ARBA00022927"/>
    </source>
</evidence>
<keyword evidence="5" id="KW-0963">Cytoplasm</keyword>
<feature type="domain" description="Vta1/callose synthase N-terminal" evidence="10">
    <location>
        <begin position="16"/>
        <end position="157"/>
    </location>
</feature>
<dbReference type="InterPro" id="IPR044538">
    <property type="entry name" value="Vta1-like"/>
</dbReference>
<dbReference type="InterPro" id="IPR039431">
    <property type="entry name" value="Vta1/CALS_N"/>
</dbReference>